<gene>
    <name evidence="2" type="ORF">PUN28_003269</name>
</gene>
<keyword evidence="3" id="KW-1185">Reference proteome</keyword>
<feature type="compositionally biased region" description="Basic and acidic residues" evidence="1">
    <location>
        <begin position="1"/>
        <end position="27"/>
    </location>
</feature>
<name>A0AAW2GNH2_9HYME</name>
<protein>
    <submittedName>
        <fullName evidence="2">Uncharacterized protein</fullName>
    </submittedName>
</protein>
<dbReference type="EMBL" id="JADYXP020000003">
    <property type="protein sequence ID" value="KAL0127891.1"/>
    <property type="molecule type" value="Genomic_DNA"/>
</dbReference>
<dbReference type="AlphaFoldDB" id="A0AAW2GNH2"/>
<dbReference type="Proteomes" id="UP001430953">
    <property type="component" value="Unassembled WGS sequence"/>
</dbReference>
<proteinExistence type="predicted"/>
<evidence type="ECO:0000313" key="2">
    <source>
        <dbReference type="EMBL" id="KAL0127891.1"/>
    </source>
</evidence>
<organism evidence="2 3">
    <name type="scientific">Cardiocondyla obscurior</name>
    <dbReference type="NCBI Taxonomy" id="286306"/>
    <lineage>
        <taxon>Eukaryota</taxon>
        <taxon>Metazoa</taxon>
        <taxon>Ecdysozoa</taxon>
        <taxon>Arthropoda</taxon>
        <taxon>Hexapoda</taxon>
        <taxon>Insecta</taxon>
        <taxon>Pterygota</taxon>
        <taxon>Neoptera</taxon>
        <taxon>Endopterygota</taxon>
        <taxon>Hymenoptera</taxon>
        <taxon>Apocrita</taxon>
        <taxon>Aculeata</taxon>
        <taxon>Formicoidea</taxon>
        <taxon>Formicidae</taxon>
        <taxon>Myrmicinae</taxon>
        <taxon>Cardiocondyla</taxon>
    </lineage>
</organism>
<feature type="region of interest" description="Disordered" evidence="1">
    <location>
        <begin position="1"/>
        <end position="40"/>
    </location>
</feature>
<evidence type="ECO:0000313" key="3">
    <source>
        <dbReference type="Proteomes" id="UP001430953"/>
    </source>
</evidence>
<feature type="region of interest" description="Disordered" evidence="1">
    <location>
        <begin position="122"/>
        <end position="176"/>
    </location>
</feature>
<sequence>MENGVKKEGRRKEGRGGDLAERSEKRDRGGRRTWTRRSKGRRMQHIRGLCTGLAEHAKDRVKLDGDIIERPCSEMWKRRARSESFVATVAICNYTAKLRVVRYLAATFRNVKLDYSPCRRRCKTRAGRRPSGRERRRDGGRERRREQSRNFHVKSNHHADVIRTRGGDPRVPHGQN</sequence>
<reference evidence="2 3" key="1">
    <citation type="submission" date="2023-03" db="EMBL/GenBank/DDBJ databases">
        <title>High recombination rates correlate with genetic variation in Cardiocondyla obscurior ants.</title>
        <authorList>
            <person name="Errbii M."/>
        </authorList>
    </citation>
    <scope>NUCLEOTIDE SEQUENCE [LARGE SCALE GENOMIC DNA]</scope>
    <source>
        <strain evidence="2">Alpha-2009</strain>
        <tissue evidence="2">Whole body</tissue>
    </source>
</reference>
<accession>A0AAW2GNH2</accession>
<comment type="caution">
    <text evidence="2">The sequence shown here is derived from an EMBL/GenBank/DDBJ whole genome shotgun (WGS) entry which is preliminary data.</text>
</comment>
<evidence type="ECO:0000256" key="1">
    <source>
        <dbReference type="SAM" id="MobiDB-lite"/>
    </source>
</evidence>
<feature type="compositionally biased region" description="Basic and acidic residues" evidence="1">
    <location>
        <begin position="157"/>
        <end position="176"/>
    </location>
</feature>
<feature type="compositionally biased region" description="Basic residues" evidence="1">
    <location>
        <begin position="28"/>
        <end position="40"/>
    </location>
</feature>
<feature type="compositionally biased region" description="Basic and acidic residues" evidence="1">
    <location>
        <begin position="131"/>
        <end position="149"/>
    </location>
</feature>